<dbReference type="AlphaFoldDB" id="A0A1M5R7L7"/>
<dbReference type="InterPro" id="IPR015867">
    <property type="entry name" value="N-reg_PII/ATP_PRibTrfase_C"/>
</dbReference>
<dbReference type="STRING" id="1120995.SAMN02745245_00843"/>
<dbReference type="Pfam" id="PF02588">
    <property type="entry name" value="YitT_membrane"/>
    <property type="match status" value="1"/>
</dbReference>
<dbReference type="InterPro" id="IPR051461">
    <property type="entry name" value="UPF0750_membrane"/>
</dbReference>
<dbReference type="Gene3D" id="3.30.70.120">
    <property type="match status" value="1"/>
</dbReference>
<evidence type="ECO:0000313" key="8">
    <source>
        <dbReference type="EMBL" id="SHH22019.1"/>
    </source>
</evidence>
<dbReference type="RefSeq" id="WP_073184052.1">
    <property type="nucleotide sequence ID" value="NZ_FQXI01000004.1"/>
</dbReference>
<keyword evidence="3 6" id="KW-0812">Transmembrane</keyword>
<evidence type="ECO:0000313" key="9">
    <source>
        <dbReference type="Proteomes" id="UP000184032"/>
    </source>
</evidence>
<feature type="transmembrane region" description="Helical" evidence="6">
    <location>
        <begin position="158"/>
        <end position="177"/>
    </location>
</feature>
<dbReference type="PANTHER" id="PTHR33545">
    <property type="entry name" value="UPF0750 MEMBRANE PROTEIN YITT-RELATED"/>
    <property type="match status" value="1"/>
</dbReference>
<organism evidence="8 9">
    <name type="scientific">Anaerosphaera aminiphila DSM 21120</name>
    <dbReference type="NCBI Taxonomy" id="1120995"/>
    <lineage>
        <taxon>Bacteria</taxon>
        <taxon>Bacillati</taxon>
        <taxon>Bacillota</taxon>
        <taxon>Tissierellia</taxon>
        <taxon>Tissierellales</taxon>
        <taxon>Peptoniphilaceae</taxon>
        <taxon>Anaerosphaera</taxon>
    </lineage>
</organism>
<dbReference type="InterPro" id="IPR003740">
    <property type="entry name" value="YitT"/>
</dbReference>
<dbReference type="Pfam" id="PF10035">
    <property type="entry name" value="DUF2179"/>
    <property type="match status" value="1"/>
</dbReference>
<evidence type="ECO:0000256" key="4">
    <source>
        <dbReference type="ARBA" id="ARBA00022989"/>
    </source>
</evidence>
<evidence type="ECO:0000256" key="1">
    <source>
        <dbReference type="ARBA" id="ARBA00004651"/>
    </source>
</evidence>
<comment type="subcellular location">
    <subcellularLocation>
        <location evidence="1">Cell membrane</location>
        <topology evidence="1">Multi-pass membrane protein</topology>
    </subcellularLocation>
</comment>
<dbReference type="Proteomes" id="UP000184032">
    <property type="component" value="Unassembled WGS sequence"/>
</dbReference>
<feature type="domain" description="DUF2179" evidence="7">
    <location>
        <begin position="231"/>
        <end position="285"/>
    </location>
</feature>
<keyword evidence="4 6" id="KW-1133">Transmembrane helix</keyword>
<evidence type="ECO:0000256" key="6">
    <source>
        <dbReference type="SAM" id="Phobius"/>
    </source>
</evidence>
<keyword evidence="9" id="KW-1185">Reference proteome</keyword>
<feature type="transmembrane region" description="Helical" evidence="6">
    <location>
        <begin position="117"/>
        <end position="137"/>
    </location>
</feature>
<evidence type="ECO:0000256" key="2">
    <source>
        <dbReference type="ARBA" id="ARBA00022475"/>
    </source>
</evidence>
<feature type="transmembrane region" description="Helical" evidence="6">
    <location>
        <begin position="20"/>
        <end position="42"/>
    </location>
</feature>
<dbReference type="PIRSF" id="PIRSF006483">
    <property type="entry name" value="Membrane_protein_YitT"/>
    <property type="match status" value="1"/>
</dbReference>
<keyword evidence="2" id="KW-1003">Cell membrane</keyword>
<proteinExistence type="predicted"/>
<feature type="transmembrane region" description="Helical" evidence="6">
    <location>
        <begin position="62"/>
        <end position="81"/>
    </location>
</feature>
<dbReference type="InterPro" id="IPR019264">
    <property type="entry name" value="DUF2179"/>
</dbReference>
<keyword evidence="5 6" id="KW-0472">Membrane</keyword>
<evidence type="ECO:0000256" key="3">
    <source>
        <dbReference type="ARBA" id="ARBA00022692"/>
    </source>
</evidence>
<accession>A0A1M5R7L7</accession>
<reference evidence="9" key="1">
    <citation type="submission" date="2016-11" db="EMBL/GenBank/DDBJ databases">
        <authorList>
            <person name="Varghese N."/>
            <person name="Submissions S."/>
        </authorList>
    </citation>
    <scope>NUCLEOTIDE SEQUENCE [LARGE SCALE GENOMIC DNA]</scope>
    <source>
        <strain evidence="9">DSM 21120</strain>
    </source>
</reference>
<dbReference type="PANTHER" id="PTHR33545:SF9">
    <property type="entry name" value="UPF0750 MEMBRANE PROTEIN YITE"/>
    <property type="match status" value="1"/>
</dbReference>
<gene>
    <name evidence="8" type="ORF">SAMN02745245_00843</name>
</gene>
<feature type="transmembrane region" description="Helical" evidence="6">
    <location>
        <begin position="88"/>
        <end position="111"/>
    </location>
</feature>
<evidence type="ECO:0000256" key="5">
    <source>
        <dbReference type="ARBA" id="ARBA00023136"/>
    </source>
</evidence>
<dbReference type="GO" id="GO:0005886">
    <property type="term" value="C:plasma membrane"/>
    <property type="evidence" value="ECO:0007669"/>
    <property type="project" value="UniProtKB-SubCell"/>
</dbReference>
<protein>
    <submittedName>
        <fullName evidence="8">Uncharacterized membrane-anchored protein YitT, contains DUF161 and DUF2179 domains</fullName>
    </submittedName>
</protein>
<dbReference type="EMBL" id="FQXI01000004">
    <property type="protein sequence ID" value="SHH22019.1"/>
    <property type="molecule type" value="Genomic_DNA"/>
</dbReference>
<dbReference type="OrthoDB" id="3180973at2"/>
<name>A0A1M5R7L7_9FIRM</name>
<sequence>MNRKKAKNILSINNLKKILIITVGVFIISLGLYFFMIPNNLAAGGATGFAILISSFLKKLPISLIILLLNIILNVTGIIFIGREFGAYTIYASVILSLFLRIFEVFIPITSPISDDLFINLIFGILLQGVGVGLVINTGASTGGTDVLGKIIEKYTRLSFGTSLAIIDGFITIGAILRFGPTVGMYALLGVAMNSLIIDKMLQGFNSKYNITIISDNVDVINKFILNDITRGSTIYSAEGGYSSAPKKILTTVVDRKDYIVLREFVRSIDEKAFMFIYPVSEVEGEGFTYD</sequence>
<dbReference type="CDD" id="cd16380">
    <property type="entry name" value="YitT_C"/>
    <property type="match status" value="1"/>
</dbReference>
<evidence type="ECO:0000259" key="7">
    <source>
        <dbReference type="Pfam" id="PF10035"/>
    </source>
</evidence>